<feature type="region of interest" description="Disordered" evidence="1">
    <location>
        <begin position="297"/>
        <end position="343"/>
    </location>
</feature>
<dbReference type="EMBL" id="JAQQWI010000009">
    <property type="protein sequence ID" value="KAK8023083.1"/>
    <property type="molecule type" value="Genomic_DNA"/>
</dbReference>
<gene>
    <name evidence="2" type="ORF">PG991_006964</name>
</gene>
<evidence type="ECO:0000313" key="2">
    <source>
        <dbReference type="EMBL" id="KAK8023083.1"/>
    </source>
</evidence>
<name>A0ABR1RYZ8_9PEZI</name>
<evidence type="ECO:0000256" key="1">
    <source>
        <dbReference type="SAM" id="MobiDB-lite"/>
    </source>
</evidence>
<proteinExistence type="predicted"/>
<comment type="caution">
    <text evidence="2">The sequence shown here is derived from an EMBL/GenBank/DDBJ whole genome shotgun (WGS) entry which is preliminary data.</text>
</comment>
<accession>A0ABR1RYZ8</accession>
<dbReference type="Proteomes" id="UP001396898">
    <property type="component" value="Unassembled WGS sequence"/>
</dbReference>
<feature type="region of interest" description="Disordered" evidence="1">
    <location>
        <begin position="38"/>
        <end position="123"/>
    </location>
</feature>
<keyword evidence="3" id="KW-1185">Reference proteome</keyword>
<sequence length="404" mass="45003">MDNFLGQRAPSSANHDNDAPGLLLSDSQISHLDLSSTAASNNESVDEHGFVRLPLTRVPANQRRPRDPGNPHNQSILSEYGKKSLPRHKKPVNQPSPYDTPSVAKHHHRASRNPAPSNRPHGRALASNIYTSVSLSPDRFEDDAVPIDPRRLPLHPDESQQDVAERINALTQAIQSNTQFCLDLSGQMLTLANQNKHLLPAFSSSVSSAVASYVIKPALRLPGALKTYYPALQDYEDKLRRTIANCANGREMALAQGVGSESDVKRLEDRLKDRLVEQDALLRDSTSHMQRLIRERDALRLQLSDPPRNTDAPETDDGSESSGQKFFDSHNRLERTASREDRQDSAVLADKLRELRILVDQLTLDIASNHDRNGNDGKEQDARHGADGQEDEEDEEEEGDWTLL</sequence>
<feature type="compositionally biased region" description="Basic and acidic residues" evidence="1">
    <location>
        <begin position="368"/>
        <end position="387"/>
    </location>
</feature>
<protein>
    <recommendedName>
        <fullName evidence="4">DASH complex subunit SPC19</fullName>
    </recommendedName>
</protein>
<evidence type="ECO:0008006" key="4">
    <source>
        <dbReference type="Google" id="ProtNLM"/>
    </source>
</evidence>
<feature type="region of interest" description="Disordered" evidence="1">
    <location>
        <begin position="1"/>
        <end position="24"/>
    </location>
</feature>
<evidence type="ECO:0000313" key="3">
    <source>
        <dbReference type="Proteomes" id="UP001396898"/>
    </source>
</evidence>
<feature type="compositionally biased region" description="Basic and acidic residues" evidence="1">
    <location>
        <begin position="327"/>
        <end position="343"/>
    </location>
</feature>
<reference evidence="2 3" key="1">
    <citation type="submission" date="2023-01" db="EMBL/GenBank/DDBJ databases">
        <title>Analysis of 21 Apiospora genomes using comparative genomics revels a genus with tremendous synthesis potential of carbohydrate active enzymes and secondary metabolites.</title>
        <authorList>
            <person name="Sorensen T."/>
        </authorList>
    </citation>
    <scope>NUCLEOTIDE SEQUENCE [LARGE SCALE GENOMIC DNA]</scope>
    <source>
        <strain evidence="2 3">CBS 20057</strain>
    </source>
</reference>
<feature type="region of interest" description="Disordered" evidence="1">
    <location>
        <begin position="367"/>
        <end position="404"/>
    </location>
</feature>
<feature type="compositionally biased region" description="Acidic residues" evidence="1">
    <location>
        <begin position="388"/>
        <end position="404"/>
    </location>
</feature>
<organism evidence="2 3">
    <name type="scientific">Apiospora marii</name>
    <dbReference type="NCBI Taxonomy" id="335849"/>
    <lineage>
        <taxon>Eukaryota</taxon>
        <taxon>Fungi</taxon>
        <taxon>Dikarya</taxon>
        <taxon>Ascomycota</taxon>
        <taxon>Pezizomycotina</taxon>
        <taxon>Sordariomycetes</taxon>
        <taxon>Xylariomycetidae</taxon>
        <taxon>Amphisphaeriales</taxon>
        <taxon>Apiosporaceae</taxon>
        <taxon>Apiospora</taxon>
    </lineage>
</organism>